<dbReference type="GO" id="GO:1990180">
    <property type="term" value="P:mitochondrial tRNA 3'-end processing"/>
    <property type="evidence" value="ECO:0000318"/>
    <property type="project" value="GO_Central"/>
</dbReference>
<evidence type="ECO:0000313" key="12">
    <source>
        <dbReference type="EMBL" id="EAY02094.1"/>
    </source>
</evidence>
<organism evidence="12 13">
    <name type="scientific">Trichomonas vaginalis (strain ATCC PRA-98 / G3)</name>
    <dbReference type="NCBI Taxonomy" id="412133"/>
    <lineage>
        <taxon>Eukaryota</taxon>
        <taxon>Metamonada</taxon>
        <taxon>Parabasalia</taxon>
        <taxon>Trichomonadida</taxon>
        <taxon>Trichomonadidae</taxon>
        <taxon>Trichomonas</taxon>
    </lineage>
</organism>
<dbReference type="Gene3D" id="3.60.15.10">
    <property type="entry name" value="Ribonuclease Z/Hydroxyacylglutathione hydrolase-like"/>
    <property type="match status" value="1"/>
</dbReference>
<dbReference type="EMBL" id="DS113547">
    <property type="protein sequence ID" value="EAY02094.1"/>
    <property type="molecule type" value="Genomic_DNA"/>
</dbReference>
<keyword evidence="6" id="KW-0540">Nuclease</keyword>
<evidence type="ECO:0000256" key="7">
    <source>
        <dbReference type="ARBA" id="ARBA00022723"/>
    </source>
</evidence>
<dbReference type="EC" id="3.1.26.11" evidence="4"/>
<keyword evidence="13" id="KW-1185">Reference proteome</keyword>
<evidence type="ECO:0000256" key="5">
    <source>
        <dbReference type="ARBA" id="ARBA00022694"/>
    </source>
</evidence>
<gene>
    <name evidence="12" type="ORF">TVAG_485290</name>
</gene>
<reference evidence="12" key="1">
    <citation type="submission" date="2006-10" db="EMBL/GenBank/DDBJ databases">
        <authorList>
            <person name="Amadeo P."/>
            <person name="Zhao Q."/>
            <person name="Wortman J."/>
            <person name="Fraser-Liggett C."/>
            <person name="Carlton J."/>
        </authorList>
    </citation>
    <scope>NUCLEOTIDE SEQUENCE</scope>
    <source>
        <strain evidence="12">G3</strain>
    </source>
</reference>
<comment type="catalytic activity">
    <reaction evidence="1">
        <text>Endonucleolytic cleavage of RNA, removing extra 3' nucleotides from tRNA precursor, generating 3' termini of tRNAs. A 3'-hydroxy group is left at the tRNA terminus and a 5'-phosphoryl group is left at the trailer molecule.</text>
        <dbReference type="EC" id="3.1.26.11"/>
    </reaction>
</comment>
<dbReference type="VEuPathDB" id="TrichDB:TVAG_485290"/>
<dbReference type="FunCoup" id="A2EZ45">
    <property type="interactions" value="509"/>
</dbReference>
<keyword evidence="7" id="KW-0479">Metal-binding</keyword>
<keyword evidence="8" id="KW-0255">Endonuclease</keyword>
<dbReference type="InterPro" id="IPR001279">
    <property type="entry name" value="Metallo-B-lactamas"/>
</dbReference>
<dbReference type="AlphaFoldDB" id="A2EZ45"/>
<evidence type="ECO:0000259" key="11">
    <source>
        <dbReference type="SMART" id="SM00849"/>
    </source>
</evidence>
<comment type="cofactor">
    <cofactor evidence="2">
        <name>Zn(2+)</name>
        <dbReference type="ChEBI" id="CHEBI:29105"/>
    </cofactor>
</comment>
<evidence type="ECO:0000256" key="9">
    <source>
        <dbReference type="ARBA" id="ARBA00022801"/>
    </source>
</evidence>
<dbReference type="GO" id="GO:0046872">
    <property type="term" value="F:metal ion binding"/>
    <property type="evidence" value="ECO:0007669"/>
    <property type="project" value="UniProtKB-KW"/>
</dbReference>
<dbReference type="STRING" id="5722.A2EZ45"/>
<keyword evidence="9" id="KW-0378">Hydrolase</keyword>
<keyword evidence="10" id="KW-0862">Zinc</keyword>
<feature type="domain" description="Metallo-beta-lactamase" evidence="11">
    <location>
        <begin position="159"/>
        <end position="338"/>
    </location>
</feature>
<dbReference type="KEGG" id="tva:4759925"/>
<dbReference type="GO" id="GO:0042781">
    <property type="term" value="F:3'-tRNA processing endoribonuclease activity"/>
    <property type="evidence" value="ECO:0000318"/>
    <property type="project" value="GO_Central"/>
</dbReference>
<evidence type="ECO:0000256" key="10">
    <source>
        <dbReference type="ARBA" id="ARBA00022833"/>
    </source>
</evidence>
<dbReference type="InterPro" id="IPR036866">
    <property type="entry name" value="RibonucZ/Hydroxyglut_hydro"/>
</dbReference>
<dbReference type="InParanoid" id="A2EZ45"/>
<evidence type="ECO:0000256" key="2">
    <source>
        <dbReference type="ARBA" id="ARBA00001947"/>
    </source>
</evidence>
<dbReference type="InterPro" id="IPR047151">
    <property type="entry name" value="RNZ2-like"/>
</dbReference>
<dbReference type="PANTHER" id="PTHR12553:SF49">
    <property type="entry name" value="ZINC PHOSPHODIESTERASE ELAC PROTEIN 2"/>
    <property type="match status" value="1"/>
</dbReference>
<protein>
    <recommendedName>
        <fullName evidence="4">ribonuclease Z</fullName>
        <ecNumber evidence="4">3.1.26.11</ecNumber>
    </recommendedName>
</protein>
<dbReference type="Pfam" id="PF12706">
    <property type="entry name" value="Lactamase_B_2"/>
    <property type="match status" value="1"/>
</dbReference>
<dbReference type="OrthoDB" id="527344at2759"/>
<dbReference type="Proteomes" id="UP000001542">
    <property type="component" value="Unassembled WGS sequence"/>
</dbReference>
<evidence type="ECO:0000313" key="13">
    <source>
        <dbReference type="Proteomes" id="UP000001542"/>
    </source>
</evidence>
<dbReference type="SMART" id="SM00849">
    <property type="entry name" value="Lactamase_B"/>
    <property type="match status" value="1"/>
</dbReference>
<evidence type="ECO:0000256" key="6">
    <source>
        <dbReference type="ARBA" id="ARBA00022722"/>
    </source>
</evidence>
<sequence length="407" mass="46239">MTDSLPGDNFLVIDARSLNDLKLIKDLTKYNYVIHFTNNDLLTNPEYVDFFSKVKTNFAFNTNNSVSYQQIYNIYQECAKLHPDFLAPLTSSSKSEEIPSIYTVISQSDVYRLAPLDKKKLEFAPKTQENEVEGEYPKFETFGVTFLGTGARQPSSMRNVTGLMLHTKSGVIAIDPGEDYYGQLCRKYGKTVTEQLLKEIKMVFVTHIHGDHTFGVHKLLSERSKLTNEEIIVQADQILIDELKYYEKYQKFYVNYVNRDTTTVTVGNNVVTSIPVNHCPGSHAILVEIDGKYRFSFTGDKNQEDEYVKTVGKCDLLVHEATYDEDKADKAKEVCHSTVKQAIAVGKELGAKTCLTHISGRYSCGISESEKGSFFVFDYLFIPYERVDEVEAVCKDMIDLMNKSEDN</sequence>
<evidence type="ECO:0000256" key="8">
    <source>
        <dbReference type="ARBA" id="ARBA00022759"/>
    </source>
</evidence>
<dbReference type="eggNOG" id="KOG2121">
    <property type="taxonomic scope" value="Eukaryota"/>
</dbReference>
<dbReference type="SMR" id="A2EZ45"/>
<evidence type="ECO:0000256" key="4">
    <source>
        <dbReference type="ARBA" id="ARBA00012477"/>
    </source>
</evidence>
<dbReference type="VEuPathDB" id="TrichDB:TVAGG3_0754400"/>
<dbReference type="PANTHER" id="PTHR12553">
    <property type="entry name" value="ZINC PHOSPHODIESTERASE ELAC PROTEIN 2"/>
    <property type="match status" value="1"/>
</dbReference>
<dbReference type="FunFam" id="3.60.15.10:FF:000199">
    <property type="entry name" value="Metallo-beta-lactamase superfamily protein"/>
    <property type="match status" value="1"/>
</dbReference>
<proteinExistence type="inferred from homology"/>
<name>A2EZ45_TRIV3</name>
<reference evidence="12" key="2">
    <citation type="journal article" date="2007" name="Science">
        <title>Draft genome sequence of the sexually transmitted pathogen Trichomonas vaginalis.</title>
        <authorList>
            <person name="Carlton J.M."/>
            <person name="Hirt R.P."/>
            <person name="Silva J.C."/>
            <person name="Delcher A.L."/>
            <person name="Schatz M."/>
            <person name="Zhao Q."/>
            <person name="Wortman J.R."/>
            <person name="Bidwell S.L."/>
            <person name="Alsmark U.C.M."/>
            <person name="Besteiro S."/>
            <person name="Sicheritz-Ponten T."/>
            <person name="Noel C.J."/>
            <person name="Dacks J.B."/>
            <person name="Foster P.G."/>
            <person name="Simillion C."/>
            <person name="Van de Peer Y."/>
            <person name="Miranda-Saavedra D."/>
            <person name="Barton G.J."/>
            <person name="Westrop G.D."/>
            <person name="Mueller S."/>
            <person name="Dessi D."/>
            <person name="Fiori P.L."/>
            <person name="Ren Q."/>
            <person name="Paulsen I."/>
            <person name="Zhang H."/>
            <person name="Bastida-Corcuera F.D."/>
            <person name="Simoes-Barbosa A."/>
            <person name="Brown M.T."/>
            <person name="Hayes R.D."/>
            <person name="Mukherjee M."/>
            <person name="Okumura C.Y."/>
            <person name="Schneider R."/>
            <person name="Smith A.J."/>
            <person name="Vanacova S."/>
            <person name="Villalvazo M."/>
            <person name="Haas B.J."/>
            <person name="Pertea M."/>
            <person name="Feldblyum T.V."/>
            <person name="Utterback T.R."/>
            <person name="Shu C.L."/>
            <person name="Osoegawa K."/>
            <person name="de Jong P.J."/>
            <person name="Hrdy I."/>
            <person name="Horvathova L."/>
            <person name="Zubacova Z."/>
            <person name="Dolezal P."/>
            <person name="Malik S.B."/>
            <person name="Logsdon J.M. Jr."/>
            <person name="Henze K."/>
            <person name="Gupta A."/>
            <person name="Wang C.C."/>
            <person name="Dunne R.L."/>
            <person name="Upcroft J.A."/>
            <person name="Upcroft P."/>
            <person name="White O."/>
            <person name="Salzberg S.L."/>
            <person name="Tang P."/>
            <person name="Chiu C.-H."/>
            <person name="Lee Y.-S."/>
            <person name="Embley T.M."/>
            <person name="Coombs G.H."/>
            <person name="Mottram J.C."/>
            <person name="Tachezy J."/>
            <person name="Fraser-Liggett C.M."/>
            <person name="Johnson P.J."/>
        </authorList>
    </citation>
    <scope>NUCLEOTIDE SEQUENCE [LARGE SCALE GENOMIC DNA]</scope>
    <source>
        <strain evidence="12">G3</strain>
    </source>
</reference>
<dbReference type="SUPFAM" id="SSF56281">
    <property type="entry name" value="Metallo-hydrolase/oxidoreductase"/>
    <property type="match status" value="1"/>
</dbReference>
<keyword evidence="5" id="KW-0819">tRNA processing</keyword>
<comment type="similarity">
    <text evidence="3">Belongs to the RNase Z family.</text>
</comment>
<dbReference type="GO" id="GO:0005739">
    <property type="term" value="C:mitochondrion"/>
    <property type="evidence" value="ECO:0000318"/>
    <property type="project" value="GO_Central"/>
</dbReference>
<evidence type="ECO:0000256" key="1">
    <source>
        <dbReference type="ARBA" id="ARBA00000402"/>
    </source>
</evidence>
<evidence type="ECO:0000256" key="3">
    <source>
        <dbReference type="ARBA" id="ARBA00007823"/>
    </source>
</evidence>
<accession>A2EZ45</accession>